<comment type="caution">
    <text evidence="7">The sequence shown here is derived from an EMBL/GenBank/DDBJ whole genome shotgun (WGS) entry which is preliminary data.</text>
</comment>
<evidence type="ECO:0000313" key="8">
    <source>
        <dbReference type="Proteomes" id="UP001569428"/>
    </source>
</evidence>
<keyword evidence="5 6" id="KW-0472">Membrane</keyword>
<protein>
    <submittedName>
        <fullName evidence="7">LysE family translocator</fullName>
    </submittedName>
</protein>
<reference evidence="7 8" key="1">
    <citation type="submission" date="2024-08" db="EMBL/GenBank/DDBJ databases">
        <authorList>
            <person name="Ishaq N."/>
        </authorList>
    </citation>
    <scope>NUCLEOTIDE SEQUENCE [LARGE SCALE GENOMIC DNA]</scope>
    <source>
        <strain evidence="7 8">DSM 18651</strain>
    </source>
</reference>
<comment type="subcellular location">
    <subcellularLocation>
        <location evidence="1">Cell membrane</location>
        <topology evidence="1">Multi-pass membrane protein</topology>
    </subcellularLocation>
</comment>
<evidence type="ECO:0000256" key="6">
    <source>
        <dbReference type="SAM" id="Phobius"/>
    </source>
</evidence>
<evidence type="ECO:0000256" key="3">
    <source>
        <dbReference type="ARBA" id="ARBA00022692"/>
    </source>
</evidence>
<keyword evidence="3 6" id="KW-0812">Transmembrane</keyword>
<dbReference type="PANTHER" id="PTHR30086:SF16">
    <property type="entry name" value="AMINO ACID EFFLUX PERMEASE RHTB FAMILY"/>
    <property type="match status" value="1"/>
</dbReference>
<feature type="transmembrane region" description="Helical" evidence="6">
    <location>
        <begin position="39"/>
        <end position="63"/>
    </location>
</feature>
<sequence>MDLLGWLSLAGICALGAMSPGPSLLIVMRSSASGLQQGLASAIAHGAGVAIYAALTAFGLAVLITSSPLLFSILQWAGAAMLVYLGWKALRAPAPGSSTTKLEAPEQSTRRAIAQGFGVAFFNPKIAVFFTALFSQFVSEQQTLTTKLGMAAVASGIDTLWYCIIALAVHASRKRQLVSKHLGHRVQQMFGLLLIALAARLVLTI</sequence>
<organism evidence="7 8">
    <name type="scientific">Microbulbifer epialgicus</name>
    <dbReference type="NCBI Taxonomy" id="393907"/>
    <lineage>
        <taxon>Bacteria</taxon>
        <taxon>Pseudomonadati</taxon>
        <taxon>Pseudomonadota</taxon>
        <taxon>Gammaproteobacteria</taxon>
        <taxon>Cellvibrionales</taxon>
        <taxon>Microbulbiferaceae</taxon>
        <taxon>Microbulbifer</taxon>
    </lineage>
</organism>
<accession>A0ABV4NWR6</accession>
<dbReference type="Proteomes" id="UP001569428">
    <property type="component" value="Unassembled WGS sequence"/>
</dbReference>
<dbReference type="RefSeq" id="WP_371837688.1">
    <property type="nucleotide sequence ID" value="NZ_JBGMEK010000005.1"/>
</dbReference>
<feature type="transmembrane region" description="Helical" evidence="6">
    <location>
        <begin position="117"/>
        <end position="138"/>
    </location>
</feature>
<name>A0ABV4NWR6_9GAMM</name>
<proteinExistence type="predicted"/>
<evidence type="ECO:0000313" key="7">
    <source>
        <dbReference type="EMBL" id="MFA0810075.1"/>
    </source>
</evidence>
<keyword evidence="2" id="KW-1003">Cell membrane</keyword>
<dbReference type="EMBL" id="JBGMEK010000005">
    <property type="protein sequence ID" value="MFA0810075.1"/>
    <property type="molecule type" value="Genomic_DNA"/>
</dbReference>
<feature type="transmembrane region" description="Helical" evidence="6">
    <location>
        <begin position="6"/>
        <end position="27"/>
    </location>
</feature>
<gene>
    <name evidence="7" type="ORF">ACCI49_04010</name>
</gene>
<keyword evidence="8" id="KW-1185">Reference proteome</keyword>
<feature type="transmembrane region" description="Helical" evidence="6">
    <location>
        <begin position="69"/>
        <end position="87"/>
    </location>
</feature>
<evidence type="ECO:0000256" key="2">
    <source>
        <dbReference type="ARBA" id="ARBA00022475"/>
    </source>
</evidence>
<evidence type="ECO:0000256" key="1">
    <source>
        <dbReference type="ARBA" id="ARBA00004651"/>
    </source>
</evidence>
<dbReference type="PIRSF" id="PIRSF006324">
    <property type="entry name" value="LeuE"/>
    <property type="match status" value="1"/>
</dbReference>
<evidence type="ECO:0000256" key="5">
    <source>
        <dbReference type="ARBA" id="ARBA00023136"/>
    </source>
</evidence>
<dbReference type="Pfam" id="PF01810">
    <property type="entry name" value="LysE"/>
    <property type="match status" value="1"/>
</dbReference>
<keyword evidence="4 6" id="KW-1133">Transmembrane helix</keyword>
<feature type="transmembrane region" description="Helical" evidence="6">
    <location>
        <begin position="150"/>
        <end position="170"/>
    </location>
</feature>
<feature type="transmembrane region" description="Helical" evidence="6">
    <location>
        <begin position="182"/>
        <end position="203"/>
    </location>
</feature>
<dbReference type="PANTHER" id="PTHR30086">
    <property type="entry name" value="ARGININE EXPORTER PROTEIN ARGO"/>
    <property type="match status" value="1"/>
</dbReference>
<evidence type="ECO:0000256" key="4">
    <source>
        <dbReference type="ARBA" id="ARBA00022989"/>
    </source>
</evidence>
<dbReference type="InterPro" id="IPR001123">
    <property type="entry name" value="LeuE-type"/>
</dbReference>